<dbReference type="Pfam" id="PF23155">
    <property type="entry name" value="DUF7053"/>
    <property type="match status" value="1"/>
</dbReference>
<sequence>MLTTSFQLTHVTPIPDYMTREEVLSHLHNAEVHIKSDPNLTHWTPRTPKVPPTVPDDVDSIAVTECYTITDTVPTNLPKALPKGMLEKKSVSEYEFTFTPDGSFVKIHCPMSVLLETRWRVRKGSDGSLELEEVVDAHCSRFLVGVVKGELEKNWVEVHRKILTGKA</sequence>
<evidence type="ECO:0000259" key="1">
    <source>
        <dbReference type="Pfam" id="PF23155"/>
    </source>
</evidence>
<dbReference type="EMBL" id="JARH01000368">
    <property type="protein sequence ID" value="EXF81462.1"/>
    <property type="molecule type" value="Genomic_DNA"/>
</dbReference>
<dbReference type="PANTHER" id="PTHR38117">
    <property type="entry name" value="NACHT AND WD40 DOMAIN PROTEIN"/>
    <property type="match status" value="1"/>
</dbReference>
<dbReference type="HOGENOM" id="CLU_083371_0_0_1"/>
<evidence type="ECO:0000313" key="3">
    <source>
        <dbReference type="Proteomes" id="UP000020467"/>
    </source>
</evidence>
<comment type="caution">
    <text evidence="2">The sequence shown here is derived from an EMBL/GenBank/DDBJ whole genome shotgun (WGS) entry which is preliminary data.</text>
</comment>
<dbReference type="Proteomes" id="UP000020467">
    <property type="component" value="Unassembled WGS sequence"/>
</dbReference>
<gene>
    <name evidence="2" type="ORF">CFIO01_07705</name>
</gene>
<dbReference type="eggNOG" id="ENOG502SVDW">
    <property type="taxonomic scope" value="Eukaryota"/>
</dbReference>
<keyword evidence="3" id="KW-1185">Reference proteome</keyword>
<dbReference type="OrthoDB" id="4794810at2759"/>
<proteinExistence type="predicted"/>
<accession>A0A010QN21</accession>
<dbReference type="AlphaFoldDB" id="A0A010QN21"/>
<name>A0A010QN21_9PEZI</name>
<reference evidence="2 3" key="1">
    <citation type="submission" date="2014-02" db="EMBL/GenBank/DDBJ databases">
        <title>The genome sequence of Colletotrichum fioriniae PJ7.</title>
        <authorList>
            <person name="Baroncelli R."/>
            <person name="Thon M.R."/>
        </authorList>
    </citation>
    <scope>NUCLEOTIDE SEQUENCE [LARGE SCALE GENOMIC DNA]</scope>
    <source>
        <strain evidence="2 3">PJ7</strain>
    </source>
</reference>
<evidence type="ECO:0000313" key="2">
    <source>
        <dbReference type="EMBL" id="EXF81462.1"/>
    </source>
</evidence>
<dbReference type="PANTHER" id="PTHR38117:SF1">
    <property type="entry name" value="DUF3074 DOMAIN-CONTAINING PROTEIN"/>
    <property type="match status" value="1"/>
</dbReference>
<organism evidence="2 3">
    <name type="scientific">Colletotrichum fioriniae PJ7</name>
    <dbReference type="NCBI Taxonomy" id="1445577"/>
    <lineage>
        <taxon>Eukaryota</taxon>
        <taxon>Fungi</taxon>
        <taxon>Dikarya</taxon>
        <taxon>Ascomycota</taxon>
        <taxon>Pezizomycotina</taxon>
        <taxon>Sordariomycetes</taxon>
        <taxon>Hypocreomycetidae</taxon>
        <taxon>Glomerellales</taxon>
        <taxon>Glomerellaceae</taxon>
        <taxon>Colletotrichum</taxon>
        <taxon>Colletotrichum acutatum species complex</taxon>
    </lineage>
</organism>
<feature type="domain" description="DUF7053" evidence="1">
    <location>
        <begin position="5"/>
        <end position="163"/>
    </location>
</feature>
<protein>
    <recommendedName>
        <fullName evidence="1">DUF7053 domain-containing protein</fullName>
    </recommendedName>
</protein>
<dbReference type="KEGG" id="cfj:CFIO01_07705"/>
<dbReference type="InterPro" id="IPR055481">
    <property type="entry name" value="DUF7053"/>
</dbReference>